<organism evidence="2 3">
    <name type="scientific">Xylanibacter brevis</name>
    <dbReference type="NCBI Taxonomy" id="83231"/>
    <lineage>
        <taxon>Bacteria</taxon>
        <taxon>Pseudomonadati</taxon>
        <taxon>Bacteroidota</taxon>
        <taxon>Bacteroidia</taxon>
        <taxon>Bacteroidales</taxon>
        <taxon>Prevotellaceae</taxon>
        <taxon>Xylanibacter</taxon>
    </lineage>
</organism>
<comment type="caution">
    <text evidence="2">The sequence shown here is derived from an EMBL/GenBank/DDBJ whole genome shotgun (WGS) entry which is preliminary data.</text>
</comment>
<sequence>MMSLTCPCDIHDFGYQTAVLVCEKKSPRGERLKEEAIKNGWLKENAQKPSEMTEKDVMDNQKPSNVMENESKTVTETEKPSFPNLMVQNVYQAIKMNRKAKYSQLEDNLGVSESTILRAIGWLKANGYINPVKSKVKGEWQLL</sequence>
<keyword evidence="3" id="KW-1185">Reference proteome</keyword>
<dbReference type="InterPro" id="IPR036390">
    <property type="entry name" value="WH_DNA-bd_sf"/>
</dbReference>
<gene>
    <name evidence="2" type="ORF">I6E12_11890</name>
</gene>
<dbReference type="Gene3D" id="1.10.10.10">
    <property type="entry name" value="Winged helix-like DNA-binding domain superfamily/Winged helix DNA-binding domain"/>
    <property type="match status" value="1"/>
</dbReference>
<dbReference type="EMBL" id="JADYTN010000040">
    <property type="protein sequence ID" value="MCF2564797.1"/>
    <property type="molecule type" value="Genomic_DNA"/>
</dbReference>
<dbReference type="RefSeq" id="WP_301638669.1">
    <property type="nucleotide sequence ID" value="NZ_JADYTN010000040.1"/>
</dbReference>
<dbReference type="InterPro" id="IPR036388">
    <property type="entry name" value="WH-like_DNA-bd_sf"/>
</dbReference>
<evidence type="ECO:0008006" key="4">
    <source>
        <dbReference type="Google" id="ProtNLM"/>
    </source>
</evidence>
<proteinExistence type="predicted"/>
<accession>A0ABS9CKF5</accession>
<name>A0ABS9CKF5_9BACT</name>
<evidence type="ECO:0000256" key="1">
    <source>
        <dbReference type="SAM" id="MobiDB-lite"/>
    </source>
</evidence>
<feature type="region of interest" description="Disordered" evidence="1">
    <location>
        <begin position="40"/>
        <end position="79"/>
    </location>
</feature>
<evidence type="ECO:0000313" key="3">
    <source>
        <dbReference type="Proteomes" id="UP001200470"/>
    </source>
</evidence>
<feature type="compositionally biased region" description="Basic and acidic residues" evidence="1">
    <location>
        <begin position="69"/>
        <end position="79"/>
    </location>
</feature>
<dbReference type="Proteomes" id="UP001200470">
    <property type="component" value="Unassembled WGS sequence"/>
</dbReference>
<protein>
    <recommendedName>
        <fullName evidence="4">Winged helix-turn-helix domain-containing protein</fullName>
    </recommendedName>
</protein>
<reference evidence="2 3" key="1">
    <citation type="submission" date="2020-12" db="EMBL/GenBank/DDBJ databases">
        <title>Whole genome sequences of gut porcine anaerobes.</title>
        <authorList>
            <person name="Kubasova T."/>
            <person name="Jahodarova E."/>
            <person name="Rychlik I."/>
        </authorList>
    </citation>
    <scope>NUCLEOTIDE SEQUENCE [LARGE SCALE GENOMIC DNA]</scope>
    <source>
        <strain evidence="2 3">An925</strain>
    </source>
</reference>
<evidence type="ECO:0000313" key="2">
    <source>
        <dbReference type="EMBL" id="MCF2564797.1"/>
    </source>
</evidence>
<dbReference type="SUPFAM" id="SSF46785">
    <property type="entry name" value="Winged helix' DNA-binding domain"/>
    <property type="match status" value="1"/>
</dbReference>